<evidence type="ECO:0000256" key="8">
    <source>
        <dbReference type="SAM" id="Phobius"/>
    </source>
</evidence>
<proteinExistence type="predicted"/>
<gene>
    <name evidence="10" type="ORF">FJY86_01075</name>
</gene>
<dbReference type="InterPro" id="IPR017825">
    <property type="entry name" value="Lycopene_cyclase_dom"/>
</dbReference>
<reference evidence="10" key="1">
    <citation type="submission" date="2019-03" db="EMBL/GenBank/DDBJ databases">
        <title>Lake Tanganyika Metagenome-Assembled Genomes (MAGs).</title>
        <authorList>
            <person name="Tran P."/>
        </authorList>
    </citation>
    <scope>NUCLEOTIDE SEQUENCE</scope>
    <source>
        <strain evidence="10">M_DeepCast_50m_m2_156</strain>
    </source>
</reference>
<evidence type="ECO:0000256" key="3">
    <source>
        <dbReference type="ARBA" id="ARBA00022692"/>
    </source>
</evidence>
<dbReference type="Pfam" id="PF18916">
    <property type="entry name" value="Lycopene_cyc"/>
    <property type="match status" value="1"/>
</dbReference>
<keyword evidence="4" id="KW-0125">Carotenoid biosynthesis</keyword>
<feature type="transmembrane region" description="Helical" evidence="8">
    <location>
        <begin position="75"/>
        <end position="95"/>
    </location>
</feature>
<dbReference type="GO" id="GO:0045436">
    <property type="term" value="F:lycopene beta cyclase activity"/>
    <property type="evidence" value="ECO:0007669"/>
    <property type="project" value="UniProtKB-ARBA"/>
</dbReference>
<dbReference type="NCBIfam" id="TIGR03462">
    <property type="entry name" value="CarR_dom_SF"/>
    <property type="match status" value="1"/>
</dbReference>
<name>A0A8T4C5Z3_9ARCH</name>
<evidence type="ECO:0000256" key="2">
    <source>
        <dbReference type="ARBA" id="ARBA00004829"/>
    </source>
</evidence>
<evidence type="ECO:0000259" key="9">
    <source>
        <dbReference type="Pfam" id="PF18916"/>
    </source>
</evidence>
<evidence type="ECO:0000256" key="5">
    <source>
        <dbReference type="ARBA" id="ARBA00022989"/>
    </source>
</evidence>
<dbReference type="EMBL" id="VGJJ01000004">
    <property type="protein sequence ID" value="MBM3281919.1"/>
    <property type="molecule type" value="Genomic_DNA"/>
</dbReference>
<keyword evidence="3 8" id="KW-0812">Transmembrane</keyword>
<comment type="caution">
    <text evidence="10">The sequence shown here is derived from an EMBL/GenBank/DDBJ whole genome shotgun (WGS) entry which is preliminary data.</text>
</comment>
<organism evidence="10 11">
    <name type="scientific">Candidatus Iainarchaeum sp</name>
    <dbReference type="NCBI Taxonomy" id="3101447"/>
    <lineage>
        <taxon>Archaea</taxon>
        <taxon>Candidatus Iainarchaeota</taxon>
        <taxon>Candidatus Iainarchaeia</taxon>
        <taxon>Candidatus Iainarchaeales</taxon>
        <taxon>Candidatus Iainarchaeaceae</taxon>
        <taxon>Candidatus Iainarchaeum</taxon>
    </lineage>
</organism>
<feature type="transmembrane region" description="Helical" evidence="8">
    <location>
        <begin position="35"/>
        <end position="55"/>
    </location>
</feature>
<evidence type="ECO:0000256" key="6">
    <source>
        <dbReference type="ARBA" id="ARBA00023136"/>
    </source>
</evidence>
<dbReference type="GO" id="GO:0016872">
    <property type="term" value="F:intramolecular lyase activity"/>
    <property type="evidence" value="ECO:0007669"/>
    <property type="project" value="InterPro"/>
</dbReference>
<protein>
    <submittedName>
        <fullName evidence="10">Lycopene cyclase domain-containing protein</fullName>
    </submittedName>
</protein>
<evidence type="ECO:0000256" key="7">
    <source>
        <dbReference type="ARBA" id="ARBA00023235"/>
    </source>
</evidence>
<dbReference type="AlphaFoldDB" id="A0A8T4C5Z3"/>
<accession>A0A8T4C5Z3</accession>
<evidence type="ECO:0000256" key="4">
    <source>
        <dbReference type="ARBA" id="ARBA00022746"/>
    </source>
</evidence>
<evidence type="ECO:0000313" key="10">
    <source>
        <dbReference type="EMBL" id="MBM3281919.1"/>
    </source>
</evidence>
<dbReference type="GO" id="GO:0016020">
    <property type="term" value="C:membrane"/>
    <property type="evidence" value="ECO:0007669"/>
    <property type="project" value="UniProtKB-SubCell"/>
</dbReference>
<keyword evidence="6 8" id="KW-0472">Membrane</keyword>
<feature type="transmembrane region" description="Helical" evidence="8">
    <location>
        <begin position="6"/>
        <end position="23"/>
    </location>
</feature>
<feature type="domain" description="Lycopene cyclase" evidence="9">
    <location>
        <begin position="8"/>
        <end position="93"/>
    </location>
</feature>
<keyword evidence="7" id="KW-0413">Isomerase</keyword>
<keyword evidence="5 8" id="KW-1133">Transmembrane helix</keyword>
<dbReference type="Proteomes" id="UP000774699">
    <property type="component" value="Unassembled WGS sequence"/>
</dbReference>
<dbReference type="GO" id="GO:0016117">
    <property type="term" value="P:carotenoid biosynthetic process"/>
    <property type="evidence" value="ECO:0007669"/>
    <property type="project" value="UniProtKB-KW"/>
</dbReference>
<sequence>MNFMYAGYLLVALLGTLAFMRVFHISFSPREKRAVIFSLAATVIVFVSWDSWAVSRNHWWFGLENMLGIMLGNQPLEEIVFFAVIPFFGIVLWKISNKMHSLRVKIK</sequence>
<comment type="pathway">
    <text evidence="2">Carotenoid biosynthesis.</text>
</comment>
<evidence type="ECO:0000256" key="1">
    <source>
        <dbReference type="ARBA" id="ARBA00004141"/>
    </source>
</evidence>
<comment type="subcellular location">
    <subcellularLocation>
        <location evidence="1">Membrane</location>
        <topology evidence="1">Multi-pass membrane protein</topology>
    </subcellularLocation>
</comment>
<evidence type="ECO:0000313" key="11">
    <source>
        <dbReference type="Proteomes" id="UP000774699"/>
    </source>
</evidence>